<dbReference type="Gramene" id="AET1Gv20255600.3">
    <property type="protein sequence ID" value="AET1Gv20255600.3"/>
    <property type="gene ID" value="AET1Gv20255600"/>
</dbReference>
<proteinExistence type="inferred from homology"/>
<dbReference type="Proteomes" id="UP000015105">
    <property type="component" value="Chromosome 1D"/>
</dbReference>
<dbReference type="PANTHER" id="PTHR32100">
    <property type="entry name" value="OMEGA-6 FATTY ACID DESATURASE, CHLOROPLASTIC"/>
    <property type="match status" value="1"/>
</dbReference>
<dbReference type="InterPro" id="IPR012171">
    <property type="entry name" value="Fatty_acid_desaturase"/>
</dbReference>
<dbReference type="Pfam" id="PF11960">
    <property type="entry name" value="DUF3474"/>
    <property type="match status" value="1"/>
</dbReference>
<dbReference type="STRING" id="200361.A0A452Y1I1"/>
<comment type="similarity">
    <text evidence="2">Belongs to the fatty acid desaturase type 1 family.</text>
</comment>
<accession>A0A452Y1I1</accession>
<dbReference type="EnsemblPlants" id="AET1Gv20255600.3">
    <property type="protein sequence ID" value="AET1Gv20255600.3"/>
    <property type="gene ID" value="AET1Gv20255600"/>
</dbReference>
<comment type="subcellular location">
    <subcellularLocation>
        <location evidence="1">Membrane</location>
    </subcellularLocation>
</comment>
<protein>
    <recommendedName>
        <fullName evidence="5">Fatty acid desaturase N-terminal domain-containing protein</fullName>
    </recommendedName>
</protein>
<dbReference type="AlphaFoldDB" id="A0A452Y1I1"/>
<feature type="domain" description="Fatty acid desaturase N-terminal" evidence="5">
    <location>
        <begin position="49"/>
        <end position="113"/>
    </location>
</feature>
<evidence type="ECO:0000259" key="5">
    <source>
        <dbReference type="Pfam" id="PF11960"/>
    </source>
</evidence>
<name>A0A452Y1I1_AEGTS</name>
<dbReference type="GO" id="GO:0016020">
    <property type="term" value="C:membrane"/>
    <property type="evidence" value="ECO:0007669"/>
    <property type="project" value="UniProtKB-SubCell"/>
</dbReference>
<reference evidence="6" key="3">
    <citation type="journal article" date="2017" name="Nature">
        <title>Genome sequence of the progenitor of the wheat D genome Aegilops tauschii.</title>
        <authorList>
            <person name="Luo M.C."/>
            <person name="Gu Y.Q."/>
            <person name="Puiu D."/>
            <person name="Wang H."/>
            <person name="Twardziok S.O."/>
            <person name="Deal K.R."/>
            <person name="Huo N."/>
            <person name="Zhu T."/>
            <person name="Wang L."/>
            <person name="Wang Y."/>
            <person name="McGuire P.E."/>
            <person name="Liu S."/>
            <person name="Long H."/>
            <person name="Ramasamy R.K."/>
            <person name="Rodriguez J.C."/>
            <person name="Van S.L."/>
            <person name="Yuan L."/>
            <person name="Wang Z."/>
            <person name="Xia Z."/>
            <person name="Xiao L."/>
            <person name="Anderson O.D."/>
            <person name="Ouyang S."/>
            <person name="Liang Y."/>
            <person name="Zimin A.V."/>
            <person name="Pertea G."/>
            <person name="Qi P."/>
            <person name="Bennetzen J.L."/>
            <person name="Dai X."/>
            <person name="Dawson M.W."/>
            <person name="Muller H.G."/>
            <person name="Kugler K."/>
            <person name="Rivarola-Duarte L."/>
            <person name="Spannagl M."/>
            <person name="Mayer K.F.X."/>
            <person name="Lu F.H."/>
            <person name="Bevan M.W."/>
            <person name="Leroy P."/>
            <person name="Li P."/>
            <person name="You F.M."/>
            <person name="Sun Q."/>
            <person name="Liu Z."/>
            <person name="Lyons E."/>
            <person name="Wicker T."/>
            <person name="Salzberg S.L."/>
            <person name="Devos K.M."/>
            <person name="Dvorak J."/>
        </authorList>
    </citation>
    <scope>NUCLEOTIDE SEQUENCE [LARGE SCALE GENOMIC DNA]</scope>
    <source>
        <strain evidence="6">cv. AL8/78</strain>
    </source>
</reference>
<evidence type="ECO:0000256" key="4">
    <source>
        <dbReference type="SAM" id="Phobius"/>
    </source>
</evidence>
<dbReference type="GO" id="GO:0016717">
    <property type="term" value="F:oxidoreductase activity, acting on paired donors, with oxidation of a pair of donors resulting in the reduction of molecular oxygen to two molecules of water"/>
    <property type="evidence" value="ECO:0007669"/>
    <property type="project" value="InterPro"/>
</dbReference>
<feature type="transmembrane region" description="Helical" evidence="4">
    <location>
        <begin position="100"/>
        <end position="121"/>
    </location>
</feature>
<keyword evidence="7" id="KW-1185">Reference proteome</keyword>
<evidence type="ECO:0000313" key="7">
    <source>
        <dbReference type="Proteomes" id="UP000015105"/>
    </source>
</evidence>
<dbReference type="InterPro" id="IPR021863">
    <property type="entry name" value="FAS_N"/>
</dbReference>
<sequence>HFCRFKQEKKYYLACLKLIGAQPECRMFLKKYLECRMESDIMAAGGRMMEKEREKQELLGRASAGEIFQRAPTDKPAFTLAQIKKAIPPHCFQCSVIRSFYYVVYDLVIIASLLYAVLVWIPALPSMQQLGACPLYWVVQGCVMNGIWVIAHECGHHAFSDYLLLDNMEA</sequence>
<keyword evidence="3" id="KW-0560">Oxidoreductase</keyword>
<evidence type="ECO:0000256" key="1">
    <source>
        <dbReference type="ARBA" id="ARBA00004370"/>
    </source>
</evidence>
<keyword evidence="4" id="KW-0472">Membrane</keyword>
<reference evidence="6" key="5">
    <citation type="journal article" date="2021" name="G3 (Bethesda)">
        <title>Aegilops tauschii genome assembly Aet v5.0 features greater sequence contiguity and improved annotation.</title>
        <authorList>
            <person name="Wang L."/>
            <person name="Zhu T."/>
            <person name="Rodriguez J.C."/>
            <person name="Deal K.R."/>
            <person name="Dubcovsky J."/>
            <person name="McGuire P.E."/>
            <person name="Lux T."/>
            <person name="Spannagl M."/>
            <person name="Mayer K.F.X."/>
            <person name="Baldrich P."/>
            <person name="Meyers B.C."/>
            <person name="Huo N."/>
            <person name="Gu Y.Q."/>
            <person name="Zhou H."/>
            <person name="Devos K.M."/>
            <person name="Bennetzen J.L."/>
            <person name="Unver T."/>
            <person name="Budak H."/>
            <person name="Gulick P.J."/>
            <person name="Galiba G."/>
            <person name="Kalapos B."/>
            <person name="Nelson D.R."/>
            <person name="Li P."/>
            <person name="You F.M."/>
            <person name="Luo M.C."/>
            <person name="Dvorak J."/>
        </authorList>
    </citation>
    <scope>NUCLEOTIDE SEQUENCE [LARGE SCALE GENOMIC DNA]</scope>
    <source>
        <strain evidence="6">cv. AL8/78</strain>
    </source>
</reference>
<reference evidence="7" key="1">
    <citation type="journal article" date="2014" name="Science">
        <title>Ancient hybridizations among the ancestral genomes of bread wheat.</title>
        <authorList>
            <consortium name="International Wheat Genome Sequencing Consortium,"/>
            <person name="Marcussen T."/>
            <person name="Sandve S.R."/>
            <person name="Heier L."/>
            <person name="Spannagl M."/>
            <person name="Pfeifer M."/>
            <person name="Jakobsen K.S."/>
            <person name="Wulff B.B."/>
            <person name="Steuernagel B."/>
            <person name="Mayer K.F."/>
            <person name="Olsen O.A."/>
        </authorList>
    </citation>
    <scope>NUCLEOTIDE SEQUENCE [LARGE SCALE GENOMIC DNA]</scope>
    <source>
        <strain evidence="7">cv. AL8/78</strain>
    </source>
</reference>
<evidence type="ECO:0000256" key="3">
    <source>
        <dbReference type="ARBA" id="ARBA00023002"/>
    </source>
</evidence>
<evidence type="ECO:0000256" key="2">
    <source>
        <dbReference type="ARBA" id="ARBA00009295"/>
    </source>
</evidence>
<organism evidence="6 7">
    <name type="scientific">Aegilops tauschii subsp. strangulata</name>
    <name type="common">Goatgrass</name>
    <dbReference type="NCBI Taxonomy" id="200361"/>
    <lineage>
        <taxon>Eukaryota</taxon>
        <taxon>Viridiplantae</taxon>
        <taxon>Streptophyta</taxon>
        <taxon>Embryophyta</taxon>
        <taxon>Tracheophyta</taxon>
        <taxon>Spermatophyta</taxon>
        <taxon>Magnoliopsida</taxon>
        <taxon>Liliopsida</taxon>
        <taxon>Poales</taxon>
        <taxon>Poaceae</taxon>
        <taxon>BOP clade</taxon>
        <taxon>Pooideae</taxon>
        <taxon>Triticodae</taxon>
        <taxon>Triticeae</taxon>
        <taxon>Triticinae</taxon>
        <taxon>Aegilops</taxon>
    </lineage>
</organism>
<keyword evidence="4" id="KW-0812">Transmembrane</keyword>
<keyword evidence="4" id="KW-1133">Transmembrane helix</keyword>
<evidence type="ECO:0000313" key="6">
    <source>
        <dbReference type="EnsemblPlants" id="AET1Gv20255600.3"/>
    </source>
</evidence>
<reference evidence="7" key="2">
    <citation type="journal article" date="2017" name="Nat. Plants">
        <title>The Aegilops tauschii genome reveals multiple impacts of transposons.</title>
        <authorList>
            <person name="Zhao G."/>
            <person name="Zou C."/>
            <person name="Li K."/>
            <person name="Wang K."/>
            <person name="Li T."/>
            <person name="Gao L."/>
            <person name="Zhang X."/>
            <person name="Wang H."/>
            <person name="Yang Z."/>
            <person name="Liu X."/>
            <person name="Jiang W."/>
            <person name="Mao L."/>
            <person name="Kong X."/>
            <person name="Jiao Y."/>
            <person name="Jia J."/>
        </authorList>
    </citation>
    <scope>NUCLEOTIDE SEQUENCE [LARGE SCALE GENOMIC DNA]</scope>
    <source>
        <strain evidence="7">cv. AL8/78</strain>
    </source>
</reference>
<reference evidence="6" key="4">
    <citation type="submission" date="2019-03" db="UniProtKB">
        <authorList>
            <consortium name="EnsemblPlants"/>
        </authorList>
    </citation>
    <scope>IDENTIFICATION</scope>
</reference>